<dbReference type="KEGG" id="ark:D6B99_00860"/>
<dbReference type="InterPro" id="IPR008979">
    <property type="entry name" value="Galactose-bd-like_sf"/>
</dbReference>
<comment type="similarity">
    <text evidence="1">Belongs to the glycosyl hydrolase 29 family.</text>
</comment>
<organism evidence="8 9">
    <name type="scientific">Arachidicoccus soli</name>
    <dbReference type="NCBI Taxonomy" id="2341117"/>
    <lineage>
        <taxon>Bacteria</taxon>
        <taxon>Pseudomonadati</taxon>
        <taxon>Bacteroidota</taxon>
        <taxon>Chitinophagia</taxon>
        <taxon>Chitinophagales</taxon>
        <taxon>Chitinophagaceae</taxon>
        <taxon>Arachidicoccus</taxon>
    </lineage>
</organism>
<dbReference type="GO" id="GO:0005764">
    <property type="term" value="C:lysosome"/>
    <property type="evidence" value="ECO:0007669"/>
    <property type="project" value="TreeGrafter"/>
</dbReference>
<evidence type="ECO:0000256" key="4">
    <source>
        <dbReference type="ARBA" id="ARBA00022801"/>
    </source>
</evidence>
<dbReference type="GO" id="GO:0004560">
    <property type="term" value="F:alpha-L-fucosidase activity"/>
    <property type="evidence" value="ECO:0007669"/>
    <property type="project" value="InterPro"/>
</dbReference>
<dbReference type="InterPro" id="IPR017853">
    <property type="entry name" value="GH"/>
</dbReference>
<evidence type="ECO:0000256" key="5">
    <source>
        <dbReference type="ARBA" id="ARBA00023295"/>
    </source>
</evidence>
<dbReference type="Gene3D" id="2.60.120.260">
    <property type="entry name" value="Galactose-binding domain-like"/>
    <property type="match status" value="2"/>
</dbReference>
<dbReference type="PANTHER" id="PTHR10030:SF37">
    <property type="entry name" value="ALPHA-L-FUCOSIDASE-RELATED"/>
    <property type="match status" value="1"/>
</dbReference>
<dbReference type="GO" id="GO:0016139">
    <property type="term" value="P:glycoside catabolic process"/>
    <property type="evidence" value="ECO:0007669"/>
    <property type="project" value="TreeGrafter"/>
</dbReference>
<sequence>MNKAIFLNSLFLLFTTSVFSQKVPPPRPYGALPNQNQLDWQENNIYAFVHFGLNTFTNKEWGYGDEDPSLFNPKDFDADQIVRSIKQGGFKGIILTCKHHDGFCLWPTKTTEHNITQSPFRNGKGDMVKEVEEACRKYGLKFGVYVSPWDRNSPKYGTEAYVKMYRAQIAELLSNYGSVFEVWHDGANGGDGYYGGARETRNIDRSTYYNWPSIWALEKKLQPQALIFGDIGPDLRWVGTEKGFAGDPCWQTYTPESRIPGKPPTNGTILSKVAINGTRNGKYWMPAEVDFSIRPGWFWHKDENNKVRSATDLWNHYFLSVGHGASMLLNIPPDTDGKIYKTDSINLKEFGDILYKTISNNLAIGAKITASNVRGKDQKHYGTKFLLDNNQFSYWATDDQVHTPQLLITLPEARTFDIIRLKENTKLGQRIDTLAIDIWQNNQWHFLAGASSIGSNRLIRLANKVTAKRIRLRIIKSPVCIALSDFALFSQPKIMVDKITNNKSNMSKANWQVLNIDNAHLLIDNNENTFWQSKAANFPQEVKIDMGNERTIHSFSYLPRQDGSNVGNIDQYKFYISNDKQHWQEVAEGEFGNIQSNPILQNISIGKPVKARYFCFKILHTADGNKPNIAELSAQ</sequence>
<dbReference type="OrthoDB" id="107551at2"/>
<keyword evidence="9" id="KW-1185">Reference proteome</keyword>
<evidence type="ECO:0000256" key="1">
    <source>
        <dbReference type="ARBA" id="ARBA00007951"/>
    </source>
</evidence>
<dbReference type="SMART" id="SM00812">
    <property type="entry name" value="Alpha_L_fucos"/>
    <property type="match status" value="1"/>
</dbReference>
<dbReference type="EC" id="3.2.1.51" evidence="2"/>
<keyword evidence="4" id="KW-0378">Hydrolase</keyword>
<dbReference type="GO" id="GO:0006004">
    <property type="term" value="P:fucose metabolic process"/>
    <property type="evidence" value="ECO:0007669"/>
    <property type="project" value="TreeGrafter"/>
</dbReference>
<dbReference type="SUPFAM" id="SSF51445">
    <property type="entry name" value="(Trans)glycosidases"/>
    <property type="match status" value="1"/>
</dbReference>
<evidence type="ECO:0000256" key="6">
    <source>
        <dbReference type="SAM" id="SignalP"/>
    </source>
</evidence>
<feature type="signal peptide" evidence="6">
    <location>
        <begin position="1"/>
        <end position="20"/>
    </location>
</feature>
<evidence type="ECO:0000313" key="9">
    <source>
        <dbReference type="Proteomes" id="UP000266118"/>
    </source>
</evidence>
<dbReference type="PANTHER" id="PTHR10030">
    <property type="entry name" value="ALPHA-L-FUCOSIDASE"/>
    <property type="match status" value="1"/>
</dbReference>
<name>A0A386HKN9_9BACT</name>
<evidence type="ECO:0000256" key="3">
    <source>
        <dbReference type="ARBA" id="ARBA00022729"/>
    </source>
</evidence>
<dbReference type="PROSITE" id="PS50022">
    <property type="entry name" value="FA58C_3"/>
    <property type="match status" value="1"/>
</dbReference>
<keyword evidence="3 6" id="KW-0732">Signal</keyword>
<evidence type="ECO:0000256" key="2">
    <source>
        <dbReference type="ARBA" id="ARBA00012662"/>
    </source>
</evidence>
<keyword evidence="5" id="KW-0326">Glycosidase</keyword>
<dbReference type="SUPFAM" id="SSF49785">
    <property type="entry name" value="Galactose-binding domain-like"/>
    <property type="match status" value="2"/>
</dbReference>
<dbReference type="Pfam" id="PF00754">
    <property type="entry name" value="F5_F8_type_C"/>
    <property type="match status" value="2"/>
</dbReference>
<dbReference type="EMBL" id="CP032489">
    <property type="protein sequence ID" value="AYD46295.1"/>
    <property type="molecule type" value="Genomic_DNA"/>
</dbReference>
<protein>
    <recommendedName>
        <fullName evidence="2">alpha-L-fucosidase</fullName>
        <ecNumber evidence="2">3.2.1.51</ecNumber>
    </recommendedName>
</protein>
<dbReference type="InterPro" id="IPR000421">
    <property type="entry name" value="FA58C"/>
</dbReference>
<dbReference type="AlphaFoldDB" id="A0A386HKN9"/>
<gene>
    <name evidence="8" type="ORF">D6B99_00860</name>
</gene>
<dbReference type="RefSeq" id="WP_119984171.1">
    <property type="nucleotide sequence ID" value="NZ_CP032489.1"/>
</dbReference>
<evidence type="ECO:0000313" key="8">
    <source>
        <dbReference type="EMBL" id="AYD46295.1"/>
    </source>
</evidence>
<feature type="chain" id="PRO_5017252373" description="alpha-L-fucosidase" evidence="6">
    <location>
        <begin position="21"/>
        <end position="635"/>
    </location>
</feature>
<dbReference type="InterPro" id="IPR057739">
    <property type="entry name" value="Glyco_hydro_29_N"/>
</dbReference>
<evidence type="ECO:0000259" key="7">
    <source>
        <dbReference type="PROSITE" id="PS50022"/>
    </source>
</evidence>
<feature type="domain" description="F5/8 type C" evidence="7">
    <location>
        <begin position="480"/>
        <end position="635"/>
    </location>
</feature>
<accession>A0A386HKN9</accession>
<dbReference type="Proteomes" id="UP000266118">
    <property type="component" value="Chromosome"/>
</dbReference>
<proteinExistence type="inferred from homology"/>
<dbReference type="Gene3D" id="3.20.20.80">
    <property type="entry name" value="Glycosidases"/>
    <property type="match status" value="1"/>
</dbReference>
<reference evidence="8 9" key="1">
    <citation type="submission" date="2018-09" db="EMBL/GenBank/DDBJ databases">
        <title>Arachidicoccus sp. nov., a bacterium isolated from soil.</title>
        <authorList>
            <person name="Weon H.-Y."/>
            <person name="Kwon S.-W."/>
            <person name="Lee S.A."/>
        </authorList>
    </citation>
    <scope>NUCLEOTIDE SEQUENCE [LARGE SCALE GENOMIC DNA]</scope>
    <source>
        <strain evidence="8 9">KIS59-12</strain>
    </source>
</reference>
<dbReference type="Pfam" id="PF01120">
    <property type="entry name" value="Alpha_L_fucos"/>
    <property type="match status" value="1"/>
</dbReference>
<dbReference type="InterPro" id="IPR000933">
    <property type="entry name" value="Glyco_hydro_29"/>
</dbReference>